<keyword evidence="3" id="KW-1185">Reference proteome</keyword>
<proteinExistence type="predicted"/>
<dbReference type="AlphaFoldDB" id="A0A1E5VKK4"/>
<dbReference type="InterPro" id="IPR032675">
    <property type="entry name" value="LRR_dom_sf"/>
</dbReference>
<feature type="compositionally biased region" description="Basic and acidic residues" evidence="1">
    <location>
        <begin position="1"/>
        <end position="21"/>
    </location>
</feature>
<dbReference type="Proteomes" id="UP000095767">
    <property type="component" value="Unassembled WGS sequence"/>
</dbReference>
<dbReference type="EMBL" id="LWDX02036760">
    <property type="protein sequence ID" value="OEL25645.1"/>
    <property type="molecule type" value="Genomic_DNA"/>
</dbReference>
<evidence type="ECO:0000256" key="1">
    <source>
        <dbReference type="SAM" id="MobiDB-lite"/>
    </source>
</evidence>
<dbReference type="STRING" id="888268.A0A1E5VKK4"/>
<protein>
    <submittedName>
        <fullName evidence="2">Uncharacterized protein</fullName>
    </submittedName>
</protein>
<sequence length="243" mass="27447">MGSRRIFEAKEREDNGGDRAELPQGADLKGNDPTSEEGHKWRCLQEAGVTPLPASCWIFPSRLFTKFTLRRLQGFTLPNLTRIVLKKSKVDKNFMDKIGELPSLMDLVLSDGPYAGEKLVFSDSGFNNITNLVITDLPKLLEWEIRPHSITRVKRITVSDCPKMKIKLSCKVGDQGLEGLMADLKEVVVWNMPEDISIEPESKAFRETIKRVTMKTKSDEITSATQRTGRWRAGMIAGDMYQN</sequence>
<reference evidence="2 3" key="1">
    <citation type="submission" date="2016-09" db="EMBL/GenBank/DDBJ databases">
        <title>The draft genome of Dichanthelium oligosanthes: A C3 panicoid grass species.</title>
        <authorList>
            <person name="Studer A.J."/>
            <person name="Schnable J.C."/>
            <person name="Brutnell T.P."/>
        </authorList>
    </citation>
    <scope>NUCLEOTIDE SEQUENCE [LARGE SCALE GENOMIC DNA]</scope>
    <source>
        <strain evidence="3">cv. Kellogg 1175</strain>
        <tissue evidence="2">Leaf</tissue>
    </source>
</reference>
<organism evidence="2 3">
    <name type="scientific">Dichanthelium oligosanthes</name>
    <dbReference type="NCBI Taxonomy" id="888268"/>
    <lineage>
        <taxon>Eukaryota</taxon>
        <taxon>Viridiplantae</taxon>
        <taxon>Streptophyta</taxon>
        <taxon>Embryophyta</taxon>
        <taxon>Tracheophyta</taxon>
        <taxon>Spermatophyta</taxon>
        <taxon>Magnoliopsida</taxon>
        <taxon>Liliopsida</taxon>
        <taxon>Poales</taxon>
        <taxon>Poaceae</taxon>
        <taxon>PACMAD clade</taxon>
        <taxon>Panicoideae</taxon>
        <taxon>Panicodae</taxon>
        <taxon>Paniceae</taxon>
        <taxon>Dichantheliinae</taxon>
        <taxon>Dichanthelium</taxon>
    </lineage>
</organism>
<accession>A0A1E5VKK4</accession>
<dbReference type="OrthoDB" id="646178at2759"/>
<comment type="caution">
    <text evidence="2">The sequence shown here is derived from an EMBL/GenBank/DDBJ whole genome shotgun (WGS) entry which is preliminary data.</text>
</comment>
<evidence type="ECO:0000313" key="2">
    <source>
        <dbReference type="EMBL" id="OEL25645.1"/>
    </source>
</evidence>
<name>A0A1E5VKK4_9POAL</name>
<gene>
    <name evidence="2" type="ORF">BAE44_0013336</name>
</gene>
<evidence type="ECO:0000313" key="3">
    <source>
        <dbReference type="Proteomes" id="UP000095767"/>
    </source>
</evidence>
<dbReference type="Gene3D" id="3.80.10.10">
    <property type="entry name" value="Ribonuclease Inhibitor"/>
    <property type="match status" value="1"/>
</dbReference>
<feature type="region of interest" description="Disordered" evidence="1">
    <location>
        <begin position="1"/>
        <end position="37"/>
    </location>
</feature>